<dbReference type="InterPro" id="IPR017930">
    <property type="entry name" value="Myb_dom"/>
</dbReference>
<feature type="region of interest" description="Disordered" evidence="17">
    <location>
        <begin position="1021"/>
        <end position="1049"/>
    </location>
</feature>
<evidence type="ECO:0000256" key="14">
    <source>
        <dbReference type="ARBA" id="ARBA00023242"/>
    </source>
</evidence>
<comment type="catalytic activity">
    <reaction evidence="1">
        <text>guanosine(46) in tRNA + S-adenosyl-L-methionine = N(7)-methylguanosine(46) in tRNA + S-adenosyl-L-homocysteine</text>
        <dbReference type="Rhea" id="RHEA:42708"/>
        <dbReference type="Rhea" id="RHEA-COMP:10188"/>
        <dbReference type="Rhea" id="RHEA-COMP:10189"/>
        <dbReference type="ChEBI" id="CHEBI:57856"/>
        <dbReference type="ChEBI" id="CHEBI:59789"/>
        <dbReference type="ChEBI" id="CHEBI:74269"/>
        <dbReference type="ChEBI" id="CHEBI:74480"/>
        <dbReference type="EC" id="2.1.1.33"/>
    </reaction>
</comment>
<keyword evidence="10 15" id="KW-0418">Kinase</keyword>
<comment type="subcellular location">
    <subcellularLocation>
        <location evidence="3">Nucleus</location>
    </subcellularLocation>
</comment>
<keyword evidence="12" id="KW-0460">Magnesium</keyword>
<keyword evidence="8" id="KW-0819">tRNA processing</keyword>
<evidence type="ECO:0000256" key="6">
    <source>
        <dbReference type="ARBA" id="ARBA00022679"/>
    </source>
</evidence>
<dbReference type="CDD" id="cd00167">
    <property type="entry name" value="SANT"/>
    <property type="match status" value="1"/>
</dbReference>
<evidence type="ECO:0000259" key="18">
    <source>
        <dbReference type="PROSITE" id="PS50090"/>
    </source>
</evidence>
<dbReference type="PROSITE" id="PS50090">
    <property type="entry name" value="MYB_LIKE"/>
    <property type="match status" value="1"/>
</dbReference>
<dbReference type="InterPro" id="IPR015824">
    <property type="entry name" value="Phosphoglycerate_kinase_N"/>
</dbReference>
<dbReference type="InterPro" id="IPR001005">
    <property type="entry name" value="SANT/Myb"/>
</dbReference>
<keyword evidence="6 15" id="KW-0808">Transferase</keyword>
<organism evidence="21 22">
    <name type="scientific">Xanthoceras sorbifolium</name>
    <dbReference type="NCBI Taxonomy" id="99658"/>
    <lineage>
        <taxon>Eukaryota</taxon>
        <taxon>Viridiplantae</taxon>
        <taxon>Streptophyta</taxon>
        <taxon>Embryophyta</taxon>
        <taxon>Tracheophyta</taxon>
        <taxon>Spermatophyta</taxon>
        <taxon>Magnoliopsida</taxon>
        <taxon>eudicotyledons</taxon>
        <taxon>Gunneridae</taxon>
        <taxon>Pentapetalae</taxon>
        <taxon>rosids</taxon>
        <taxon>malvids</taxon>
        <taxon>Sapindales</taxon>
        <taxon>Sapindaceae</taxon>
        <taxon>Xanthoceroideae</taxon>
        <taxon>Xanthoceras</taxon>
    </lineage>
</organism>
<dbReference type="InterPro" id="IPR036043">
    <property type="entry name" value="Phosphoglycerate_kinase_sf"/>
</dbReference>
<evidence type="ECO:0000256" key="2">
    <source>
        <dbReference type="ARBA" id="ARBA00001946"/>
    </source>
</evidence>
<keyword evidence="7" id="KW-0949">S-adenosyl-L-methionine</keyword>
<evidence type="ECO:0000256" key="4">
    <source>
        <dbReference type="ARBA" id="ARBA00008982"/>
    </source>
</evidence>
<dbReference type="InterPro" id="IPR055315">
    <property type="entry name" value="Cramped-like"/>
</dbReference>
<evidence type="ECO:0000256" key="15">
    <source>
        <dbReference type="RuleBase" id="RU000532"/>
    </source>
</evidence>
<proteinExistence type="inferred from homology"/>
<dbReference type="SUPFAM" id="SSF46689">
    <property type="entry name" value="Homeodomain-like"/>
    <property type="match status" value="1"/>
</dbReference>
<feature type="domain" description="HTH myb-type" evidence="20">
    <location>
        <begin position="788"/>
        <end position="842"/>
    </location>
</feature>
<dbReference type="EC" id="2.7.2.3" evidence="15"/>
<evidence type="ECO:0000256" key="17">
    <source>
        <dbReference type="SAM" id="MobiDB-lite"/>
    </source>
</evidence>
<evidence type="ECO:0000259" key="19">
    <source>
        <dbReference type="PROSITE" id="PS51293"/>
    </source>
</evidence>
<evidence type="ECO:0000256" key="10">
    <source>
        <dbReference type="ARBA" id="ARBA00022777"/>
    </source>
</evidence>
<dbReference type="Gene3D" id="3.40.50.1260">
    <property type="entry name" value="Phosphoglycerate kinase, N-terminal domain"/>
    <property type="match status" value="2"/>
</dbReference>
<dbReference type="PROSITE" id="PS51293">
    <property type="entry name" value="SANT"/>
    <property type="match status" value="1"/>
</dbReference>
<dbReference type="Pfam" id="PF00162">
    <property type="entry name" value="PGK"/>
    <property type="match status" value="1"/>
</dbReference>
<dbReference type="InterPro" id="IPR017884">
    <property type="entry name" value="SANT_dom"/>
</dbReference>
<keyword evidence="11" id="KW-0067">ATP-binding</keyword>
<evidence type="ECO:0000256" key="16">
    <source>
        <dbReference type="RuleBase" id="RU000696"/>
    </source>
</evidence>
<sequence length="1537" mass="170315">MAQLLNIHNGIMLSNKSSFFTPSKLLQQKNSCSCIRSKDASRNRPQSFSQGGCEVADYVRTSPESEAYIGEEVESDIFPHIQTLRNFPKQELFAKVVMVRFDSTILLGEVLDLSSQLVSEAIFTVKYLHEAGAKVILVSDWSSKINSRIVDAESVADILSSALKLKVVTARCISSKILLDMEVFKKGDILLLENLSEFKEEVANCSKFAELLSSGVDIFVNDSFSRSHKILASTVGVARFCYACLAGFHFEESLCQLRKAAKLDKKPYIGGGNLYNKAAALHFLAARCDGLVFVGMMSFQIMHALGLSVPSSFVERDAHKAALDLIQFARHKNVTILYPKDFWCINNHLPKHLEMFPAHVIPDGWVPVDLGPRSLEEINSLITQSKKIIWIGSVKFRFSSQYIDGASNLARMLCKLSQSNCDVTVVGVMACNAIAKESSSALGFNALKNASVVWEFLKGRKLPGVMALDRAFPFEIDWDAAYSDPAQPLVVDIGSGNGLFLLGMARKRKDLNFLGLEINAKLVQRCLDSVHLSGITNGYFIETNATSTFRSIVSSYPGELILVSIQKISPKCPNPDFNKPGHRWRMLQRSLVEAVADLLTYNGKVFLQSDIKEVAVRMKEQFLEYSKGRLAPVQDHCDTKINQGAWLEENPFGVRSDWEQHVIDRGAPMYRLMLSKLATINEVPETVALLNGIGNTQAYAAVQPCRKIFNAVQTGARTDKLWTILRNCLDDKQIVTVFLRLTNLKTLSQLSSDSEVHLHPENTPVQDEGPVVASSTLSNAVLQQPAKRPTRQWAAWTREEEECFFTALRQVGKNFEKITHRVQSKNKDQVRHYYYRLVRRMNKLLGPGLCLDAKNSKDTNAAMLRWWSLLEKYSCKASKLHLKPRRFKIFIEALEHQLLKDRKRNVKKRSLHGENYSPTAPSTISNQSRAAGPDACMVKLVLVDSQNIQKLGPGKGPLKRNVNIGINRSNNKGDAFAMKPSRQRRKPGGTVSSAAYKKWEKAAIAGVSLVADAAEHLERTATDKEVELDQEEKAPESVDTAPPPLPSISQNLYTENNAQSSAKLKLQLFPIDDGTRRALEMDNHNPHLELTLSTRKKISSVLEHLNRKWGSSSVASGELMLFPYSVQRENLMDYRRWTQDSVVSAADVYAMIGSPPLFRLRYGWFSNNEHESLTLQTPLAPCYIPGVQNANVENMKDQIMNALTTPTSDQSEKLVDSYNDQLPLTNKNHAFAPSTSDVPNEMSRYISTPKSSLVGSSDSAANVSWNRKETGGEAITRQVEDANDMRLGNGNALSAGEWADSLTNISVGDLLSEVPHDLDAPAVADSQCLQQIPFSCDSFDAAIAAHISRHQNKMGVLSTLASHSSSIWDAEETCDAFSFQKNPVYCQEVSRLPDAAPSAACKHITRTSSEGSAGFAEELLDAEGCMDYNAREDPMNECLSGSHNLDSSVKDFTGLTDIYWPDSLGPLDLDIPSSKYHSEDLILGDSLGGLNRLIASSLDAFQNCSFFGFDKKEPTSSTVEARETASSLSDFKIGSQG</sequence>
<evidence type="ECO:0000256" key="13">
    <source>
        <dbReference type="ARBA" id="ARBA00023125"/>
    </source>
</evidence>
<dbReference type="PANTHER" id="PTHR21677">
    <property type="entry name" value="CRAMPED PROTEIN"/>
    <property type="match status" value="1"/>
</dbReference>
<evidence type="ECO:0000259" key="20">
    <source>
        <dbReference type="PROSITE" id="PS51294"/>
    </source>
</evidence>
<keyword evidence="13" id="KW-0238">DNA-binding</keyword>
<feature type="compositionally biased region" description="Basic and acidic residues" evidence="17">
    <location>
        <begin position="1021"/>
        <end position="1036"/>
    </location>
</feature>
<evidence type="ECO:0000256" key="9">
    <source>
        <dbReference type="ARBA" id="ARBA00022741"/>
    </source>
</evidence>
<dbReference type="SMART" id="SM00717">
    <property type="entry name" value="SANT"/>
    <property type="match status" value="1"/>
</dbReference>
<evidence type="ECO:0000256" key="1">
    <source>
        <dbReference type="ARBA" id="ARBA00000142"/>
    </source>
</evidence>
<dbReference type="Gene3D" id="3.40.50.150">
    <property type="entry name" value="Vaccinia Virus protein VP39"/>
    <property type="match status" value="1"/>
</dbReference>
<dbReference type="InterPro" id="IPR003358">
    <property type="entry name" value="tRNA_(Gua-N-7)_MeTrfase_Trmb"/>
</dbReference>
<name>A0ABQ8HAQ2_9ROSI</name>
<comment type="cofactor">
    <cofactor evidence="2">
        <name>Mg(2+)</name>
        <dbReference type="ChEBI" id="CHEBI:18420"/>
    </cofactor>
</comment>
<feature type="compositionally biased region" description="Polar residues" evidence="17">
    <location>
        <begin position="916"/>
        <end position="929"/>
    </location>
</feature>
<accession>A0ABQ8HAQ2</accession>
<dbReference type="Pfam" id="PF00249">
    <property type="entry name" value="Myb_DNA-binding"/>
    <property type="match status" value="1"/>
</dbReference>
<dbReference type="EMBL" id="JAFEMO010000012">
    <property type="protein sequence ID" value="KAH7553554.1"/>
    <property type="molecule type" value="Genomic_DNA"/>
</dbReference>
<keyword evidence="22" id="KW-1185">Reference proteome</keyword>
<dbReference type="Gene3D" id="1.20.58.1880">
    <property type="match status" value="1"/>
</dbReference>
<dbReference type="InterPro" id="IPR029063">
    <property type="entry name" value="SAM-dependent_MTases_sf"/>
</dbReference>
<comment type="caution">
    <text evidence="21">The sequence shown here is derived from an EMBL/GenBank/DDBJ whole genome shotgun (WGS) entry which is preliminary data.</text>
</comment>
<evidence type="ECO:0000256" key="7">
    <source>
        <dbReference type="ARBA" id="ARBA00022691"/>
    </source>
</evidence>
<keyword evidence="5" id="KW-0489">Methyltransferase</keyword>
<comment type="similarity">
    <text evidence="4 15">Belongs to the phosphoglycerate kinase family.</text>
</comment>
<dbReference type="PANTHER" id="PTHR21677:SF1">
    <property type="entry name" value="PROTEIN CRAMPED-LIKE"/>
    <property type="match status" value="1"/>
</dbReference>
<dbReference type="PRINTS" id="PR00477">
    <property type="entry name" value="PHGLYCKINASE"/>
</dbReference>
<dbReference type="InterPro" id="IPR001576">
    <property type="entry name" value="Phosphoglycerate_kinase"/>
</dbReference>
<evidence type="ECO:0000256" key="12">
    <source>
        <dbReference type="ARBA" id="ARBA00022842"/>
    </source>
</evidence>
<feature type="domain" description="Myb-like" evidence="18">
    <location>
        <begin position="788"/>
        <end position="838"/>
    </location>
</feature>
<reference evidence="21 22" key="1">
    <citation type="submission" date="2021-02" db="EMBL/GenBank/DDBJ databases">
        <title>Plant Genome Project.</title>
        <authorList>
            <person name="Zhang R.-G."/>
        </authorList>
    </citation>
    <scope>NUCLEOTIDE SEQUENCE [LARGE SCALE GENOMIC DNA]</scope>
    <source>
        <tissue evidence="21">Leaves</tissue>
    </source>
</reference>
<evidence type="ECO:0000313" key="22">
    <source>
        <dbReference type="Proteomes" id="UP000827721"/>
    </source>
</evidence>
<gene>
    <name evidence="21" type="ORF">JRO89_XS12G0025800</name>
</gene>
<evidence type="ECO:0000256" key="8">
    <source>
        <dbReference type="ARBA" id="ARBA00022694"/>
    </source>
</evidence>
<feature type="region of interest" description="Disordered" evidence="17">
    <location>
        <begin position="909"/>
        <end position="929"/>
    </location>
</feature>
<comment type="catalytic activity">
    <reaction evidence="15">
        <text>(2R)-3-phosphoglycerate + ATP = (2R)-3-phospho-glyceroyl phosphate + ADP</text>
        <dbReference type="Rhea" id="RHEA:14801"/>
        <dbReference type="ChEBI" id="CHEBI:30616"/>
        <dbReference type="ChEBI" id="CHEBI:57604"/>
        <dbReference type="ChEBI" id="CHEBI:58272"/>
        <dbReference type="ChEBI" id="CHEBI:456216"/>
        <dbReference type="EC" id="2.7.2.3"/>
    </reaction>
</comment>
<dbReference type="SUPFAM" id="SSF53748">
    <property type="entry name" value="Phosphoglycerate kinase"/>
    <property type="match status" value="1"/>
</dbReference>
<feature type="domain" description="SANT" evidence="19">
    <location>
        <begin position="796"/>
        <end position="842"/>
    </location>
</feature>
<dbReference type="PROSITE" id="PS51625">
    <property type="entry name" value="SAM_MT_TRMB"/>
    <property type="match status" value="1"/>
</dbReference>
<comment type="subunit">
    <text evidence="16">Monomer.</text>
</comment>
<dbReference type="SUPFAM" id="SSF53335">
    <property type="entry name" value="S-adenosyl-L-methionine-dependent methyltransferases"/>
    <property type="match status" value="1"/>
</dbReference>
<keyword evidence="14" id="KW-0539">Nucleus</keyword>
<evidence type="ECO:0000313" key="21">
    <source>
        <dbReference type="EMBL" id="KAH7553554.1"/>
    </source>
</evidence>
<dbReference type="Proteomes" id="UP000827721">
    <property type="component" value="Unassembled WGS sequence"/>
</dbReference>
<feature type="region of interest" description="Disordered" evidence="17">
    <location>
        <begin position="952"/>
        <end position="992"/>
    </location>
</feature>
<evidence type="ECO:0000256" key="11">
    <source>
        <dbReference type="ARBA" id="ARBA00022840"/>
    </source>
</evidence>
<dbReference type="InterPro" id="IPR009057">
    <property type="entry name" value="Homeodomain-like_sf"/>
</dbReference>
<dbReference type="PROSITE" id="PS51294">
    <property type="entry name" value="HTH_MYB"/>
    <property type="match status" value="1"/>
</dbReference>
<protein>
    <recommendedName>
        <fullName evidence="15">Phosphoglycerate kinase</fullName>
        <ecNumber evidence="15">2.7.2.3</ecNumber>
    </recommendedName>
</protein>
<dbReference type="Pfam" id="PF02390">
    <property type="entry name" value="Methyltransf_4"/>
    <property type="match status" value="1"/>
</dbReference>
<evidence type="ECO:0000256" key="3">
    <source>
        <dbReference type="ARBA" id="ARBA00004123"/>
    </source>
</evidence>
<evidence type="ECO:0000256" key="5">
    <source>
        <dbReference type="ARBA" id="ARBA00022603"/>
    </source>
</evidence>
<keyword evidence="9" id="KW-0547">Nucleotide-binding</keyword>